<accession>A0A5Q0GTH8</accession>
<evidence type="ECO:0000313" key="4">
    <source>
        <dbReference type="EMBL" id="QFZ16985.1"/>
    </source>
</evidence>
<feature type="transmembrane region" description="Helical" evidence="2">
    <location>
        <begin position="204"/>
        <end position="226"/>
    </location>
</feature>
<dbReference type="Proteomes" id="UP000325787">
    <property type="component" value="Chromosome"/>
</dbReference>
<feature type="transmembrane region" description="Helical" evidence="2">
    <location>
        <begin position="163"/>
        <end position="184"/>
    </location>
</feature>
<name>A0A5Q0GTH8_SACSY</name>
<evidence type="ECO:0000256" key="1">
    <source>
        <dbReference type="SAM" id="MobiDB-lite"/>
    </source>
</evidence>
<dbReference type="OrthoDB" id="3296153at2"/>
<protein>
    <submittedName>
        <fullName evidence="4">VanZ family protein</fullName>
    </submittedName>
</protein>
<proteinExistence type="predicted"/>
<keyword evidence="2" id="KW-1133">Transmembrane helix</keyword>
<feature type="region of interest" description="Disordered" evidence="1">
    <location>
        <begin position="1"/>
        <end position="121"/>
    </location>
</feature>
<keyword evidence="2" id="KW-0812">Transmembrane</keyword>
<keyword evidence="2" id="KW-0472">Membrane</keyword>
<feature type="transmembrane region" description="Helical" evidence="2">
    <location>
        <begin position="271"/>
        <end position="289"/>
    </location>
</feature>
<reference evidence="5" key="1">
    <citation type="journal article" date="2021" name="Curr. Microbiol.">
        <title>Complete genome of nocamycin-producing strain Saccharothrix syringae NRRL B-16468 reveals the biosynthetic potential for secondary metabolites.</title>
        <authorList>
            <person name="Mo X."/>
            <person name="Yang S."/>
        </authorList>
    </citation>
    <scope>NUCLEOTIDE SEQUENCE [LARGE SCALE GENOMIC DNA]</scope>
    <source>
        <strain evidence="5">ATCC 51364 / DSM 43886 / JCM 6844 / KCTC 9398 / NBRC 14523 / NRRL B-16468 / INA 2240</strain>
    </source>
</reference>
<evidence type="ECO:0000313" key="5">
    <source>
        <dbReference type="Proteomes" id="UP000325787"/>
    </source>
</evidence>
<feature type="domain" description="VanZ-like" evidence="3">
    <location>
        <begin position="170"/>
        <end position="286"/>
    </location>
</feature>
<feature type="compositionally biased region" description="Basic and acidic residues" evidence="1">
    <location>
        <begin position="54"/>
        <end position="70"/>
    </location>
</feature>
<keyword evidence="5" id="KW-1185">Reference proteome</keyword>
<gene>
    <name evidence="4" type="ORF">EKG83_05455</name>
</gene>
<dbReference type="PANTHER" id="PTHR36834:SF1">
    <property type="entry name" value="INTEGRAL MEMBRANE PROTEIN"/>
    <property type="match status" value="1"/>
</dbReference>
<dbReference type="AlphaFoldDB" id="A0A5Q0GTH8"/>
<feature type="compositionally biased region" description="Basic and acidic residues" evidence="1">
    <location>
        <begin position="9"/>
        <end position="31"/>
    </location>
</feature>
<feature type="transmembrane region" description="Helical" evidence="2">
    <location>
        <begin position="238"/>
        <end position="259"/>
    </location>
</feature>
<feature type="transmembrane region" description="Helical" evidence="2">
    <location>
        <begin position="133"/>
        <end position="156"/>
    </location>
</feature>
<dbReference type="KEGG" id="ssyi:EKG83_05455"/>
<dbReference type="InterPro" id="IPR006976">
    <property type="entry name" value="VanZ-like"/>
</dbReference>
<sequence length="305" mass="32457">MPGRPPRHRGAECLEDGRDVRAARPERDRAGGHRPRQARGAVGAAELAQPQVDQAERGQRARGDQPEDRGWGGGRAHVASVGGVAVPPDPSPGGLPKGGGGWAGPVPGRRSDRCPGAHAAPVEPRRSLVWDDVGYAGIGVESWYVLGPALLLYAVVWWRGPHLVVKGVAALYAAGVLHFTLFPIDVQRGPYANRTPWYEQVNFVPLLTADVVTFGLNVVMLVPFGVFLATRPTSAARVALWSLAFSASIELAQLLVYVLARSARSVDVNDLVANTLGGVLGFLAARAALRWWARRSPSRTAAGCS</sequence>
<dbReference type="Pfam" id="PF04892">
    <property type="entry name" value="VanZ"/>
    <property type="match status" value="1"/>
</dbReference>
<dbReference type="PANTHER" id="PTHR36834">
    <property type="entry name" value="MEMBRANE PROTEIN-RELATED"/>
    <property type="match status" value="1"/>
</dbReference>
<organism evidence="4 5">
    <name type="scientific">Saccharothrix syringae</name>
    <name type="common">Nocardiopsis syringae</name>
    <dbReference type="NCBI Taxonomy" id="103733"/>
    <lineage>
        <taxon>Bacteria</taxon>
        <taxon>Bacillati</taxon>
        <taxon>Actinomycetota</taxon>
        <taxon>Actinomycetes</taxon>
        <taxon>Pseudonocardiales</taxon>
        <taxon>Pseudonocardiaceae</taxon>
        <taxon>Saccharothrix</taxon>
    </lineage>
</organism>
<evidence type="ECO:0000259" key="3">
    <source>
        <dbReference type="Pfam" id="PF04892"/>
    </source>
</evidence>
<dbReference type="InterPro" id="IPR053150">
    <property type="entry name" value="Teicoplanin_resist-assoc"/>
</dbReference>
<evidence type="ECO:0000256" key="2">
    <source>
        <dbReference type="SAM" id="Phobius"/>
    </source>
</evidence>
<dbReference type="EMBL" id="CP034550">
    <property type="protein sequence ID" value="QFZ16985.1"/>
    <property type="molecule type" value="Genomic_DNA"/>
</dbReference>